<gene>
    <name evidence="3" type="ORF">IPK02_05930</name>
</gene>
<evidence type="ECO:0000313" key="4">
    <source>
        <dbReference type="Proteomes" id="UP000706151"/>
    </source>
</evidence>
<sequence length="164" mass="17875">MKFGDVVRLSKARCADPLAEGYERFVGLEHLEPGDLRIRSWGNVADGVTFTSVFKPGQVLFGKRRAYQRKVAVADFTGVCSGDIYVLESQDASALLPGLLPFICQTDAFFEHAVGTSAGSLSPRTNWKSLADFEFALPPMEVNAMFCGVFRVNLLTSPTLSAAF</sequence>
<evidence type="ECO:0000256" key="2">
    <source>
        <dbReference type="ARBA" id="ARBA00023125"/>
    </source>
</evidence>
<dbReference type="SUPFAM" id="SSF116734">
    <property type="entry name" value="DNA methylase specificity domain"/>
    <property type="match status" value="1"/>
</dbReference>
<comment type="caution">
    <text evidence="3">The sequence shown here is derived from an EMBL/GenBank/DDBJ whole genome shotgun (WGS) entry which is preliminary data.</text>
</comment>
<name>A0A935W784_9PROT</name>
<reference evidence="3 4" key="1">
    <citation type="submission" date="2020-10" db="EMBL/GenBank/DDBJ databases">
        <title>Connecting structure to function with the recovery of over 1000 high-quality activated sludge metagenome-assembled genomes encoding full-length rRNA genes using long-read sequencing.</title>
        <authorList>
            <person name="Singleton C.M."/>
            <person name="Petriglieri F."/>
            <person name="Kristensen J.M."/>
            <person name="Kirkegaard R.H."/>
            <person name="Michaelsen T.Y."/>
            <person name="Andersen M.H."/>
            <person name="Karst S.M."/>
            <person name="Dueholm M.S."/>
            <person name="Nielsen P.H."/>
            <person name="Albertsen M."/>
        </authorList>
    </citation>
    <scope>NUCLEOTIDE SEQUENCE [LARGE SCALE GENOMIC DNA]</scope>
    <source>
        <strain evidence="3">Fred_18-Q3-R57-64_BAT3C.720</strain>
    </source>
</reference>
<accession>A0A935W784</accession>
<protein>
    <recommendedName>
        <fullName evidence="5">Restriction endonuclease subunit S</fullName>
    </recommendedName>
</protein>
<evidence type="ECO:0000313" key="3">
    <source>
        <dbReference type="EMBL" id="MBK7953530.1"/>
    </source>
</evidence>
<dbReference type="EMBL" id="JADJOT010000006">
    <property type="protein sequence ID" value="MBK7953530.1"/>
    <property type="molecule type" value="Genomic_DNA"/>
</dbReference>
<proteinExistence type="predicted"/>
<evidence type="ECO:0008006" key="5">
    <source>
        <dbReference type="Google" id="ProtNLM"/>
    </source>
</evidence>
<dbReference type="Proteomes" id="UP000706151">
    <property type="component" value="Unassembled WGS sequence"/>
</dbReference>
<dbReference type="AlphaFoldDB" id="A0A935W784"/>
<keyword evidence="1" id="KW-0680">Restriction system</keyword>
<dbReference type="GO" id="GO:0009307">
    <property type="term" value="P:DNA restriction-modification system"/>
    <property type="evidence" value="ECO:0007669"/>
    <property type="project" value="UniProtKB-KW"/>
</dbReference>
<evidence type="ECO:0000256" key="1">
    <source>
        <dbReference type="ARBA" id="ARBA00022747"/>
    </source>
</evidence>
<dbReference type="GO" id="GO:0003677">
    <property type="term" value="F:DNA binding"/>
    <property type="evidence" value="ECO:0007669"/>
    <property type="project" value="UniProtKB-KW"/>
</dbReference>
<keyword evidence="2" id="KW-0238">DNA-binding</keyword>
<dbReference type="Gene3D" id="3.90.220.20">
    <property type="entry name" value="DNA methylase specificity domains"/>
    <property type="match status" value="1"/>
</dbReference>
<organism evidence="3 4">
    <name type="scientific">Candidatus Accumulibacter affinis</name>
    <dbReference type="NCBI Taxonomy" id="2954384"/>
    <lineage>
        <taxon>Bacteria</taxon>
        <taxon>Pseudomonadati</taxon>
        <taxon>Pseudomonadota</taxon>
        <taxon>Betaproteobacteria</taxon>
        <taxon>Candidatus Accumulibacter</taxon>
    </lineage>
</organism>
<dbReference type="InterPro" id="IPR044946">
    <property type="entry name" value="Restrct_endonuc_typeI_TRD_sf"/>
</dbReference>